<dbReference type="Proteomes" id="UP000658278">
    <property type="component" value="Unassembled WGS sequence"/>
</dbReference>
<protein>
    <submittedName>
        <fullName evidence="1">Uncharacterized protein</fullName>
    </submittedName>
</protein>
<evidence type="ECO:0000313" key="2">
    <source>
        <dbReference type="Proteomes" id="UP000658278"/>
    </source>
</evidence>
<reference evidence="1" key="1">
    <citation type="submission" date="2021-01" db="EMBL/GenBank/DDBJ databases">
        <title>Modified the classification status of verrucomicrobia.</title>
        <authorList>
            <person name="Feng X."/>
        </authorList>
    </citation>
    <scope>NUCLEOTIDE SEQUENCE</scope>
    <source>
        <strain evidence="1">KCTC 22201</strain>
    </source>
</reference>
<accession>A0A934VDZ6</accession>
<proteinExistence type="predicted"/>
<name>A0A934VDZ6_9BACT</name>
<dbReference type="EMBL" id="JAENII010000004">
    <property type="protein sequence ID" value="MBK1826789.1"/>
    <property type="molecule type" value="Genomic_DNA"/>
</dbReference>
<dbReference type="PROSITE" id="PS51257">
    <property type="entry name" value="PROKAR_LIPOPROTEIN"/>
    <property type="match status" value="1"/>
</dbReference>
<dbReference type="AlphaFoldDB" id="A0A934VDZ6"/>
<evidence type="ECO:0000313" key="1">
    <source>
        <dbReference type="EMBL" id="MBK1826789.1"/>
    </source>
</evidence>
<sequence>MNSRSLANLLLFATATVCSCEKPESELSAEQEATAQPGDVVIAKLDSIIIPVIDFEDTSIEEAIDYLRVRSLELDRKGDPNLRGIPMLVWKSRTEGSNFDDDLSISDEALSTGIENYHARDVSLLEALRESCRLTRLDAYLTSVGIVICPEGTPPFPNEKAETGEVLRILTDDSP</sequence>
<gene>
    <name evidence="1" type="ORF">JIN81_07150</name>
</gene>
<organism evidence="1 2">
    <name type="scientific">Haloferula rosea</name>
    <dbReference type="NCBI Taxonomy" id="490093"/>
    <lineage>
        <taxon>Bacteria</taxon>
        <taxon>Pseudomonadati</taxon>
        <taxon>Verrucomicrobiota</taxon>
        <taxon>Verrucomicrobiia</taxon>
        <taxon>Verrucomicrobiales</taxon>
        <taxon>Verrucomicrobiaceae</taxon>
        <taxon>Haloferula</taxon>
    </lineage>
</organism>
<comment type="caution">
    <text evidence="1">The sequence shown here is derived from an EMBL/GenBank/DDBJ whole genome shotgun (WGS) entry which is preliminary data.</text>
</comment>
<keyword evidence="2" id="KW-1185">Reference proteome</keyword>
<dbReference type="RefSeq" id="WP_200278064.1">
    <property type="nucleotide sequence ID" value="NZ_JAENII010000004.1"/>
</dbReference>